<dbReference type="CDD" id="cd04724">
    <property type="entry name" value="Tryptophan_synthase_alpha"/>
    <property type="match status" value="1"/>
</dbReference>
<dbReference type="HAMAP" id="MF_00131">
    <property type="entry name" value="Trp_synth_alpha"/>
    <property type="match status" value="1"/>
</dbReference>
<dbReference type="UniPathway" id="UPA00035">
    <property type="reaction ID" value="UER00044"/>
</dbReference>
<dbReference type="eggNOG" id="COG0159">
    <property type="taxonomic scope" value="Bacteria"/>
</dbReference>
<dbReference type="PANTHER" id="PTHR43406:SF1">
    <property type="entry name" value="TRYPTOPHAN SYNTHASE ALPHA CHAIN, CHLOROPLASTIC"/>
    <property type="match status" value="1"/>
</dbReference>
<keyword evidence="5 9" id="KW-0822">Tryptophan biosynthesis</keyword>
<feature type="active site" description="Proton acceptor" evidence="9">
    <location>
        <position position="48"/>
    </location>
</feature>
<evidence type="ECO:0000313" key="12">
    <source>
        <dbReference type="Proteomes" id="UP000004931"/>
    </source>
</evidence>
<evidence type="ECO:0000313" key="11">
    <source>
        <dbReference type="EMBL" id="EAW33057.1"/>
    </source>
</evidence>
<evidence type="ECO:0000256" key="1">
    <source>
        <dbReference type="ARBA" id="ARBA00003365"/>
    </source>
</evidence>
<keyword evidence="6 9" id="KW-0057">Aromatic amino acid biosynthesis</keyword>
<comment type="subunit">
    <text evidence="3 9">Tetramer of two alpha and two beta chains.</text>
</comment>
<name>A0YAA3_9GAMM</name>
<comment type="pathway">
    <text evidence="2 9">Amino-acid biosynthesis; L-tryptophan biosynthesis; L-tryptophan from chorismate: step 5/5.</text>
</comment>
<evidence type="ECO:0000256" key="10">
    <source>
        <dbReference type="RuleBase" id="RU003662"/>
    </source>
</evidence>
<dbReference type="EMBL" id="AAVT01000001">
    <property type="protein sequence ID" value="EAW33057.1"/>
    <property type="molecule type" value="Genomic_DNA"/>
</dbReference>
<dbReference type="PANTHER" id="PTHR43406">
    <property type="entry name" value="TRYPTOPHAN SYNTHASE, ALPHA CHAIN"/>
    <property type="match status" value="1"/>
</dbReference>
<dbReference type="Gene3D" id="3.20.20.70">
    <property type="entry name" value="Aldolase class I"/>
    <property type="match status" value="1"/>
</dbReference>
<evidence type="ECO:0000256" key="8">
    <source>
        <dbReference type="ARBA" id="ARBA00049047"/>
    </source>
</evidence>
<dbReference type="InterPro" id="IPR011060">
    <property type="entry name" value="RibuloseP-bd_barrel"/>
</dbReference>
<dbReference type="InterPro" id="IPR018204">
    <property type="entry name" value="Trp_synthase_alpha_AS"/>
</dbReference>
<evidence type="ECO:0000256" key="5">
    <source>
        <dbReference type="ARBA" id="ARBA00022822"/>
    </source>
</evidence>
<dbReference type="FunFam" id="3.20.20.70:FF:000037">
    <property type="entry name" value="Tryptophan synthase alpha chain"/>
    <property type="match status" value="1"/>
</dbReference>
<sequence length="254" mass="28150">MNLENYIKARRQQKDILLMTHIVLGYPSFDDSLRLVETMVKAGVDLMELQIPFSEPMADGPVIMKASQESLENGATLERCFETAEKICSEFDIPFLFMSYCNILHKYGFQPFAEKMKAIGIKGSIVPDIPPEDAQDYTAAMKQQQLDPIFLFAPNSSDARMKTIEKTGSGFIYCVARTGVTGSNTDFSEDISDYLRRSRAATDLPLAVGFGIKEKADIDAVKGFVDIAIIGTESIRVMDASGLEGVDRFIRSLA</sequence>
<evidence type="ECO:0000256" key="3">
    <source>
        <dbReference type="ARBA" id="ARBA00011270"/>
    </source>
</evidence>
<dbReference type="EC" id="4.2.1.20" evidence="9"/>
<dbReference type="Proteomes" id="UP000004931">
    <property type="component" value="Unassembled WGS sequence"/>
</dbReference>
<comment type="catalytic activity">
    <reaction evidence="8 9">
        <text>(1S,2R)-1-C-(indol-3-yl)glycerol 3-phosphate + L-serine = D-glyceraldehyde 3-phosphate + L-tryptophan + H2O</text>
        <dbReference type="Rhea" id="RHEA:10532"/>
        <dbReference type="ChEBI" id="CHEBI:15377"/>
        <dbReference type="ChEBI" id="CHEBI:33384"/>
        <dbReference type="ChEBI" id="CHEBI:57912"/>
        <dbReference type="ChEBI" id="CHEBI:58866"/>
        <dbReference type="ChEBI" id="CHEBI:59776"/>
        <dbReference type="EC" id="4.2.1.20"/>
    </reaction>
</comment>
<dbReference type="PROSITE" id="PS00167">
    <property type="entry name" value="TRP_SYNTHASE_ALPHA"/>
    <property type="match status" value="1"/>
</dbReference>
<evidence type="ECO:0000256" key="9">
    <source>
        <dbReference type="HAMAP-Rule" id="MF_00131"/>
    </source>
</evidence>
<dbReference type="GO" id="GO:0004834">
    <property type="term" value="F:tryptophan synthase activity"/>
    <property type="evidence" value="ECO:0007669"/>
    <property type="project" value="UniProtKB-UniRule"/>
</dbReference>
<dbReference type="AlphaFoldDB" id="A0YAA3"/>
<keyword evidence="12" id="KW-1185">Reference proteome</keyword>
<dbReference type="STRING" id="247633.GP2143_17416"/>
<comment type="similarity">
    <text evidence="9 10">Belongs to the TrpA family.</text>
</comment>
<accession>A0YAA3</accession>
<proteinExistence type="inferred from homology"/>
<dbReference type="NCBIfam" id="TIGR00262">
    <property type="entry name" value="trpA"/>
    <property type="match status" value="1"/>
</dbReference>
<dbReference type="InterPro" id="IPR002028">
    <property type="entry name" value="Trp_synthase_suA"/>
</dbReference>
<keyword evidence="7 9" id="KW-0456">Lyase</keyword>
<evidence type="ECO:0000256" key="4">
    <source>
        <dbReference type="ARBA" id="ARBA00022605"/>
    </source>
</evidence>
<evidence type="ECO:0000256" key="6">
    <source>
        <dbReference type="ARBA" id="ARBA00023141"/>
    </source>
</evidence>
<comment type="function">
    <text evidence="1 9">The alpha subunit is responsible for the aldol cleavage of indoleglycerol phosphate to indole and glyceraldehyde 3-phosphate.</text>
</comment>
<evidence type="ECO:0000256" key="2">
    <source>
        <dbReference type="ARBA" id="ARBA00004733"/>
    </source>
</evidence>
<dbReference type="SUPFAM" id="SSF51366">
    <property type="entry name" value="Ribulose-phoshate binding barrel"/>
    <property type="match status" value="1"/>
</dbReference>
<dbReference type="Pfam" id="PF00290">
    <property type="entry name" value="Trp_syntA"/>
    <property type="match status" value="1"/>
</dbReference>
<dbReference type="InterPro" id="IPR013785">
    <property type="entry name" value="Aldolase_TIM"/>
</dbReference>
<evidence type="ECO:0000256" key="7">
    <source>
        <dbReference type="ARBA" id="ARBA00023239"/>
    </source>
</evidence>
<feature type="active site" description="Proton acceptor" evidence="9">
    <location>
        <position position="59"/>
    </location>
</feature>
<reference evidence="11 12" key="1">
    <citation type="journal article" date="2010" name="J. Bacteriol.">
        <title>Genome sequence of the oligotrophic marine Gammaproteobacterium HTCC2143, isolated from the Oregon Coast.</title>
        <authorList>
            <person name="Oh H.M."/>
            <person name="Kang I."/>
            <person name="Ferriera S."/>
            <person name="Giovannoni S.J."/>
            <person name="Cho J.C."/>
        </authorList>
    </citation>
    <scope>NUCLEOTIDE SEQUENCE [LARGE SCALE GENOMIC DNA]</scope>
    <source>
        <strain evidence="11 12">HTCC2143</strain>
    </source>
</reference>
<dbReference type="OrthoDB" id="9804578at2"/>
<gene>
    <name evidence="9" type="primary">trpA</name>
    <name evidence="11" type="ORF">GP2143_17416</name>
</gene>
<dbReference type="GO" id="GO:0005829">
    <property type="term" value="C:cytosol"/>
    <property type="evidence" value="ECO:0007669"/>
    <property type="project" value="TreeGrafter"/>
</dbReference>
<keyword evidence="4 9" id="KW-0028">Amino-acid biosynthesis</keyword>
<comment type="caution">
    <text evidence="11">The sequence shown here is derived from an EMBL/GenBank/DDBJ whole genome shotgun (WGS) entry which is preliminary data.</text>
</comment>
<organism evidence="11 12">
    <name type="scientific">marine gamma proteobacterium HTCC2143</name>
    <dbReference type="NCBI Taxonomy" id="247633"/>
    <lineage>
        <taxon>Bacteria</taxon>
        <taxon>Pseudomonadati</taxon>
        <taxon>Pseudomonadota</taxon>
        <taxon>Gammaproteobacteria</taxon>
        <taxon>Cellvibrionales</taxon>
        <taxon>Spongiibacteraceae</taxon>
        <taxon>BD1-7 clade</taxon>
    </lineage>
</organism>
<protein>
    <recommendedName>
        <fullName evidence="9">Tryptophan synthase alpha chain</fullName>
        <ecNumber evidence="9">4.2.1.20</ecNumber>
    </recommendedName>
</protein>